<dbReference type="InterPro" id="IPR045735">
    <property type="entry name" value="Spore_III_AA_AAA+_ATPase"/>
</dbReference>
<dbReference type="Gene3D" id="3.40.50.300">
    <property type="entry name" value="P-loop containing nucleotide triphosphate hydrolases"/>
    <property type="match status" value="1"/>
</dbReference>
<keyword evidence="1" id="KW-0547">Nucleotide-binding</keyword>
<dbReference type="AlphaFoldDB" id="A0A0G3WBM3"/>
<dbReference type="PANTHER" id="PTHR20953">
    <property type="entry name" value="KINASE-RELATED"/>
    <property type="match status" value="1"/>
</dbReference>
<feature type="domain" description="AAA+ ATPase" evidence="3">
    <location>
        <begin position="164"/>
        <end position="313"/>
    </location>
</feature>
<dbReference type="InterPro" id="IPR003593">
    <property type="entry name" value="AAA+_ATPase"/>
</dbReference>
<keyword evidence="5" id="KW-1185">Reference proteome</keyword>
<dbReference type="PANTHER" id="PTHR20953:SF3">
    <property type="entry name" value="P-LOOP CONTAINING NUCLEOSIDE TRIPHOSPHATE HYDROLASES SUPERFAMILY PROTEIN"/>
    <property type="match status" value="1"/>
</dbReference>
<proteinExistence type="predicted"/>
<dbReference type="STRING" id="84022.CACET_c18420"/>
<dbReference type="EMBL" id="CP009687">
    <property type="protein sequence ID" value="AKL95290.1"/>
    <property type="molecule type" value="Genomic_DNA"/>
</dbReference>
<evidence type="ECO:0000256" key="2">
    <source>
        <dbReference type="ARBA" id="ARBA00022840"/>
    </source>
</evidence>
<protein>
    <submittedName>
        <fullName evidence="4">Stage III sporulation protein AA</fullName>
    </submittedName>
</protein>
<reference evidence="4 5" key="1">
    <citation type="submission" date="2014-10" db="EMBL/GenBank/DDBJ databases">
        <title>Genome sequence of Clostridium aceticum DSM 1496.</title>
        <authorList>
            <person name="Poehlein A."/>
            <person name="Schiel-Bengelsdorf B."/>
            <person name="Gottschalk G."/>
            <person name="Duerre P."/>
            <person name="Daniel R."/>
        </authorList>
    </citation>
    <scope>NUCLEOTIDE SEQUENCE [LARGE SCALE GENOMIC DNA]</scope>
    <source>
        <strain evidence="4 5">DSM 1496</strain>
    </source>
</reference>
<name>A0A0G3WBM3_9CLOT</name>
<dbReference type="KEGG" id="cace:CACET_c18420"/>
<dbReference type="Pfam" id="PF19568">
    <property type="entry name" value="Spore_III_AA"/>
    <property type="match status" value="1"/>
</dbReference>
<dbReference type="GO" id="GO:0005524">
    <property type="term" value="F:ATP binding"/>
    <property type="evidence" value="ECO:0007669"/>
    <property type="project" value="UniProtKB-KW"/>
</dbReference>
<evidence type="ECO:0000259" key="3">
    <source>
        <dbReference type="SMART" id="SM00382"/>
    </source>
</evidence>
<dbReference type="Proteomes" id="UP000035704">
    <property type="component" value="Chromosome"/>
</dbReference>
<organism evidence="4 5">
    <name type="scientific">Clostridium aceticum</name>
    <dbReference type="NCBI Taxonomy" id="84022"/>
    <lineage>
        <taxon>Bacteria</taxon>
        <taxon>Bacillati</taxon>
        <taxon>Bacillota</taxon>
        <taxon>Clostridia</taxon>
        <taxon>Eubacteriales</taxon>
        <taxon>Clostridiaceae</taxon>
        <taxon>Clostridium</taxon>
    </lineage>
</organism>
<dbReference type="InterPro" id="IPR014217">
    <property type="entry name" value="Spore_III_AA"/>
</dbReference>
<evidence type="ECO:0000313" key="4">
    <source>
        <dbReference type="EMBL" id="AKL95290.1"/>
    </source>
</evidence>
<dbReference type="SMART" id="SM00382">
    <property type="entry name" value="AAA"/>
    <property type="match status" value="1"/>
</dbReference>
<evidence type="ECO:0000256" key="1">
    <source>
        <dbReference type="ARBA" id="ARBA00022741"/>
    </source>
</evidence>
<dbReference type="NCBIfam" id="TIGR02858">
    <property type="entry name" value="spore_III_AA"/>
    <property type="match status" value="1"/>
</dbReference>
<keyword evidence="2" id="KW-0067">ATP-binding</keyword>
<accession>A0A0G3WBM3</accession>
<dbReference type="InterPro" id="IPR027417">
    <property type="entry name" value="P-loop_NTPase"/>
</dbReference>
<dbReference type="SUPFAM" id="SSF52540">
    <property type="entry name" value="P-loop containing nucleoside triphosphate hydrolases"/>
    <property type="match status" value="1"/>
</dbReference>
<sequence length="341" mass="38289">MIMNSQNTNFIEKNTVLHLEKFLCPEVRELVSKIPKDIKSTMEEIRLRIHQPLMIYANNQDYFVSKEGELLLEEKNGYRISKRNIENTLQFITNYSIYAVEEEIKRGYITVQGGHRVGIVGKVLHDSSGVKTIKEFTGLNIRISREKLGISSSVFKYLINDKKEFMNTLIISPPQCGKTTLLRDLIKNLSDGVPNLRFKGLKVGVVDERSEIGACFQGIPQNNLGIRTDVLDACPKAQGMMMLIRAMSPQVIATDEIGREEDSVAIQEALLAGIKLITTVHGNSLEDIMSKKVIGRLVKEGTFERIMILSNSKGVGTVEKIIDGHTFKDLLKLPIQNKVAD</sequence>
<evidence type="ECO:0000313" key="5">
    <source>
        <dbReference type="Proteomes" id="UP000035704"/>
    </source>
</evidence>
<dbReference type="PATRIC" id="fig|84022.6.peg.1836"/>
<gene>
    <name evidence="4" type="primary">spoIIIAA</name>
    <name evidence="4" type="ORF">CACET_c18420</name>
</gene>